<protein>
    <submittedName>
        <fullName evidence="3">SRPBCC family protein</fullName>
    </submittedName>
</protein>
<name>A0AAJ2VY50_9FLAO</name>
<evidence type="ECO:0000313" key="3">
    <source>
        <dbReference type="EMBL" id="MDX6187572.1"/>
    </source>
</evidence>
<evidence type="ECO:0000313" key="4">
    <source>
        <dbReference type="Proteomes" id="UP001270053"/>
    </source>
</evidence>
<dbReference type="SUPFAM" id="SSF55961">
    <property type="entry name" value="Bet v1-like"/>
    <property type="match status" value="1"/>
</dbReference>
<dbReference type="InterPro" id="IPR011256">
    <property type="entry name" value="Reg_factor_effector_dom_sf"/>
</dbReference>
<dbReference type="AlphaFoldDB" id="A0AAJ2VY50"/>
<dbReference type="InterPro" id="IPR023393">
    <property type="entry name" value="START-like_dom_sf"/>
</dbReference>
<dbReference type="EMBL" id="JAWXVG010000013">
    <property type="protein sequence ID" value="MDX6184019.1"/>
    <property type="molecule type" value="Genomic_DNA"/>
</dbReference>
<evidence type="ECO:0000256" key="1">
    <source>
        <dbReference type="SAM" id="MobiDB-lite"/>
    </source>
</evidence>
<accession>A0AAJ2VY50</accession>
<dbReference type="CDD" id="cd07818">
    <property type="entry name" value="SRPBCC_1"/>
    <property type="match status" value="1"/>
</dbReference>
<dbReference type="Proteomes" id="UP001278738">
    <property type="component" value="Unassembled WGS sequence"/>
</dbReference>
<organism evidence="3 4">
    <name type="scientific">Flavobacterium flavipigmentatum</name>
    <dbReference type="NCBI Taxonomy" id="2893884"/>
    <lineage>
        <taxon>Bacteria</taxon>
        <taxon>Pseudomonadati</taxon>
        <taxon>Bacteroidota</taxon>
        <taxon>Flavobacteriia</taxon>
        <taxon>Flavobacteriales</taxon>
        <taxon>Flavobacteriaceae</taxon>
        <taxon>Flavobacterium</taxon>
    </lineage>
</organism>
<sequence>MKILKYLFLLLLLSFIALTVFVATQKGDFSVERSKVINSPKATVYSYVNDFRNFEDFESWAVEDPSVKIVFPEKTIGNGASYSWSGDEGTGNAITLEAKEGESIHQKMNYDGNEADINWIFKDTLAGKTKVTWKATGTMSFLFKIYTALNGGSDNIIGTISEKSLANIDKNLDYETKTFAIKVNGLVKKTEVFYIKQTFTSEIKKVNKNARIVIPKLMEFCKTGNLIQRGKPFIIYHTYDTVTGLAKISICLPINKEIFTSSGSDILAGKLNSFEAVKSTLTGDYTHLDKAITKTRVFINKEKLTPELSWSHLEILAINKMDVKSPSKLMTEIYLPVKPKVAPITIAPVYKPQTTEPIPTPVEKPAKQEEEQSEF</sequence>
<dbReference type="RefSeq" id="WP_229974561.1">
    <property type="nucleotide sequence ID" value="NZ_CP087133.1"/>
</dbReference>
<dbReference type="EMBL" id="JAWXVH010000014">
    <property type="protein sequence ID" value="MDX6187572.1"/>
    <property type="molecule type" value="Genomic_DNA"/>
</dbReference>
<proteinExistence type="predicted"/>
<feature type="compositionally biased region" description="Basic and acidic residues" evidence="1">
    <location>
        <begin position="364"/>
        <end position="375"/>
    </location>
</feature>
<dbReference type="Proteomes" id="UP001270053">
    <property type="component" value="Unassembled WGS sequence"/>
</dbReference>
<gene>
    <name evidence="2" type="ORF">SGQ18_17820</name>
    <name evidence="3" type="ORF">SGQ44_17580</name>
</gene>
<dbReference type="Gene3D" id="3.30.530.20">
    <property type="match status" value="1"/>
</dbReference>
<dbReference type="Gene3D" id="3.20.80.10">
    <property type="entry name" value="Regulatory factor, effector binding domain"/>
    <property type="match status" value="1"/>
</dbReference>
<feature type="region of interest" description="Disordered" evidence="1">
    <location>
        <begin position="352"/>
        <end position="375"/>
    </location>
</feature>
<comment type="caution">
    <text evidence="3">The sequence shown here is derived from an EMBL/GenBank/DDBJ whole genome shotgun (WGS) entry which is preliminary data.</text>
</comment>
<evidence type="ECO:0000313" key="2">
    <source>
        <dbReference type="EMBL" id="MDX6184019.1"/>
    </source>
</evidence>
<reference evidence="3 5" key="1">
    <citation type="submission" date="2023-11" db="EMBL/GenBank/DDBJ databases">
        <title>Unpublished Manusciprt.</title>
        <authorList>
            <person name="Saticioglu I.B."/>
            <person name="Ay H."/>
            <person name="Ajmi N."/>
            <person name="Altun S."/>
            <person name="Duman M."/>
        </authorList>
    </citation>
    <scope>NUCLEOTIDE SEQUENCE</scope>
    <source>
        <strain evidence="2 5">Fl-33</strain>
        <strain evidence="3">Fl-77</strain>
    </source>
</reference>
<evidence type="ECO:0000313" key="5">
    <source>
        <dbReference type="Proteomes" id="UP001278738"/>
    </source>
</evidence>
<keyword evidence="5" id="KW-1185">Reference proteome</keyword>